<keyword evidence="2" id="KW-0540">Nuclease</keyword>
<dbReference type="NCBIfam" id="TIGR00649">
    <property type="entry name" value="MG423"/>
    <property type="match status" value="1"/>
</dbReference>
<dbReference type="InterPro" id="IPR001279">
    <property type="entry name" value="Metallo-B-lactamas"/>
</dbReference>
<dbReference type="AlphaFoldDB" id="A0A2M6XAT2"/>
<keyword evidence="1" id="KW-0963">Cytoplasm</keyword>
<evidence type="ECO:0000259" key="8">
    <source>
        <dbReference type="SMART" id="SM00849"/>
    </source>
</evidence>
<evidence type="ECO:0000256" key="2">
    <source>
        <dbReference type="ARBA" id="ARBA00022722"/>
    </source>
</evidence>
<keyword evidence="4" id="KW-0378">Hydrolase</keyword>
<dbReference type="InterPro" id="IPR036866">
    <property type="entry name" value="RibonucZ/Hydroxyglut_hydro"/>
</dbReference>
<dbReference type="InterPro" id="IPR042173">
    <property type="entry name" value="RNase_J_2"/>
</dbReference>
<dbReference type="CDD" id="cd07714">
    <property type="entry name" value="RNaseJ_MBL-fold"/>
    <property type="match status" value="1"/>
</dbReference>
<dbReference type="SUPFAM" id="SSF56281">
    <property type="entry name" value="Metallo-hydrolase/oxidoreductase"/>
    <property type="match status" value="1"/>
</dbReference>
<keyword evidence="7" id="KW-0694">RNA-binding</keyword>
<accession>A0A2M6XAT2</accession>
<evidence type="ECO:0000313" key="10">
    <source>
        <dbReference type="Proteomes" id="UP000231214"/>
    </source>
</evidence>
<evidence type="ECO:0000256" key="4">
    <source>
        <dbReference type="ARBA" id="ARBA00022801"/>
    </source>
</evidence>
<feature type="domain" description="Metallo-beta-lactamase" evidence="8">
    <location>
        <begin position="25"/>
        <end position="233"/>
    </location>
</feature>
<dbReference type="Pfam" id="PF07521">
    <property type="entry name" value="RMMBL"/>
    <property type="match status" value="1"/>
</dbReference>
<evidence type="ECO:0000256" key="1">
    <source>
        <dbReference type="ARBA" id="ARBA00022490"/>
    </source>
</evidence>
<dbReference type="GO" id="GO:0046872">
    <property type="term" value="F:metal ion binding"/>
    <property type="evidence" value="ECO:0007669"/>
    <property type="project" value="UniProtKB-KW"/>
</dbReference>
<dbReference type="GO" id="GO:0004527">
    <property type="term" value="F:exonuclease activity"/>
    <property type="evidence" value="ECO:0007669"/>
    <property type="project" value="UniProtKB-KW"/>
</dbReference>
<name>A0A2M6XAT2_9BACT</name>
<dbReference type="InterPro" id="IPR055132">
    <property type="entry name" value="RNase_J_b_CASP"/>
</dbReference>
<reference evidence="10" key="1">
    <citation type="submission" date="2017-09" db="EMBL/GenBank/DDBJ databases">
        <title>Depth-based differentiation of microbial function through sediment-hosted aquifers and enrichment of novel symbionts in the deep terrestrial subsurface.</title>
        <authorList>
            <person name="Probst A.J."/>
            <person name="Ladd B."/>
            <person name="Jarett J.K."/>
            <person name="Geller-Mcgrath D.E."/>
            <person name="Sieber C.M.K."/>
            <person name="Emerson J.B."/>
            <person name="Anantharaman K."/>
            <person name="Thomas B.C."/>
            <person name="Malmstrom R."/>
            <person name="Stieglmeier M."/>
            <person name="Klingl A."/>
            <person name="Woyke T."/>
            <person name="Ryan C.M."/>
            <person name="Banfield J.F."/>
        </authorList>
    </citation>
    <scope>NUCLEOTIDE SEQUENCE [LARGE SCALE GENOMIC DNA]</scope>
</reference>
<evidence type="ECO:0000256" key="3">
    <source>
        <dbReference type="ARBA" id="ARBA00022723"/>
    </source>
</evidence>
<keyword evidence="5" id="KW-0862">Zinc</keyword>
<evidence type="ECO:0000256" key="7">
    <source>
        <dbReference type="ARBA" id="ARBA00022884"/>
    </source>
</evidence>
<dbReference type="InterPro" id="IPR011108">
    <property type="entry name" value="RMMBL"/>
</dbReference>
<evidence type="ECO:0000256" key="6">
    <source>
        <dbReference type="ARBA" id="ARBA00022839"/>
    </source>
</evidence>
<dbReference type="InterPro" id="IPR004613">
    <property type="entry name" value="RNase_J"/>
</dbReference>
<dbReference type="Pfam" id="PF22505">
    <property type="entry name" value="RNase_J_b_CASP"/>
    <property type="match status" value="1"/>
</dbReference>
<evidence type="ECO:0000313" key="9">
    <source>
        <dbReference type="EMBL" id="PIU02177.1"/>
    </source>
</evidence>
<keyword evidence="3" id="KW-0479">Metal-binding</keyword>
<dbReference type="Proteomes" id="UP000231214">
    <property type="component" value="Unassembled WGS sequence"/>
</dbReference>
<dbReference type="Gene3D" id="3.40.50.10710">
    <property type="entry name" value="Metallo-hydrolase/oxidoreductase"/>
    <property type="match status" value="1"/>
</dbReference>
<dbReference type="SMART" id="SM00849">
    <property type="entry name" value="Lactamase_B"/>
    <property type="match status" value="1"/>
</dbReference>
<dbReference type="PANTHER" id="PTHR43694:SF1">
    <property type="entry name" value="RIBONUCLEASE J"/>
    <property type="match status" value="1"/>
</dbReference>
<dbReference type="Pfam" id="PF12706">
    <property type="entry name" value="Lactamase_B_2"/>
    <property type="match status" value="1"/>
</dbReference>
<sequence length="455" mass="50040">MKFERNQPDNLKIFSLGGFGKVTQNMFVYELTTGQHGKDILLVDCGVGFPGEVGVEGDLLIPDPSYLFPFKDRIRGLVLTHGHEDHIGALPFILPKIGLDVPVYGSRLTAALAQEKLIEHNIRAKVRVVSTKQKLALGPFLLEFVYVTHSIPDTLNLAIQTPLGTVFHASDFKFDWTPPLGKHAQIGKIASIGNKGVLCLLSDCLRSEKAGYTLSEMVVEDSLEREIIDCPGKFLITTMSSNVSRWQQAANVCLRHGRKIALAGFSIEKMVEIASKLGYLKIPPQSLIKLNRIKRFPPAQVAVFVAGNQGQENSALSRIAAGTHRQVRIQPGDKVVFSADYIPGNEVSIHSLVDQLYRLGATVSYSDILDDLHVSGHASQAELALMINLVRPQFLVPIGGAFRHMKQYSLLAQRIGFKENQVVLLEGGESVELLANQTVRKGQPVRVKTNLVRGD</sequence>
<proteinExistence type="predicted"/>
<dbReference type="PANTHER" id="PTHR43694">
    <property type="entry name" value="RIBONUCLEASE J"/>
    <property type="match status" value="1"/>
</dbReference>
<protein>
    <submittedName>
        <fullName evidence="9">Ribonuclease J</fullName>
    </submittedName>
</protein>
<organism evidence="9 10">
    <name type="scientific">Candidatus Shapirobacteria bacterium CG09_land_8_20_14_0_10_49_15</name>
    <dbReference type="NCBI Taxonomy" id="1974482"/>
    <lineage>
        <taxon>Bacteria</taxon>
        <taxon>Candidatus Shapironibacteriota</taxon>
    </lineage>
</organism>
<dbReference type="Gene3D" id="3.60.15.10">
    <property type="entry name" value="Ribonuclease Z/Hydroxyacylglutathione hydrolase-like"/>
    <property type="match status" value="1"/>
</dbReference>
<gene>
    <name evidence="9" type="ORF">COT66_01870</name>
</gene>
<comment type="caution">
    <text evidence="9">The sequence shown here is derived from an EMBL/GenBank/DDBJ whole genome shotgun (WGS) entry which is preliminary data.</text>
</comment>
<dbReference type="EMBL" id="PEZK01000026">
    <property type="protein sequence ID" value="PIU02177.1"/>
    <property type="molecule type" value="Genomic_DNA"/>
</dbReference>
<keyword evidence="6" id="KW-0269">Exonuclease</keyword>
<evidence type="ECO:0000256" key="5">
    <source>
        <dbReference type="ARBA" id="ARBA00022833"/>
    </source>
</evidence>
<dbReference type="GO" id="GO:0003723">
    <property type="term" value="F:RNA binding"/>
    <property type="evidence" value="ECO:0007669"/>
    <property type="project" value="UniProtKB-KW"/>
</dbReference>